<dbReference type="OrthoDB" id="8607342at2"/>
<evidence type="ECO:0000313" key="5">
    <source>
        <dbReference type="Proteomes" id="UP000290567"/>
    </source>
</evidence>
<comment type="similarity">
    <text evidence="1">Belongs to the UPF0177 family.</text>
</comment>
<keyword evidence="5" id="KW-1185">Reference proteome</keyword>
<evidence type="ECO:0000256" key="1">
    <source>
        <dbReference type="ARBA" id="ARBA00009067"/>
    </source>
</evidence>
<organism evidence="4 5">
    <name type="scientific">Enterococcus florum</name>
    <dbReference type="NCBI Taxonomy" id="2480627"/>
    <lineage>
        <taxon>Bacteria</taxon>
        <taxon>Bacillati</taxon>
        <taxon>Bacillota</taxon>
        <taxon>Bacilli</taxon>
        <taxon>Lactobacillales</taxon>
        <taxon>Enterococcaceae</taxon>
        <taxon>Enterococcus</taxon>
    </lineage>
</organism>
<dbReference type="GO" id="GO:0080120">
    <property type="term" value="P:CAAX-box protein maturation"/>
    <property type="evidence" value="ECO:0007669"/>
    <property type="project" value="UniProtKB-ARBA"/>
</dbReference>
<dbReference type="RefSeq" id="WP_146623303.1">
    <property type="nucleotide sequence ID" value="NZ_BJCC01000024.1"/>
</dbReference>
<keyword evidence="2" id="KW-0472">Membrane</keyword>
<sequence length="226" mass="24401">MDHTAAKHSMRLVTRILAFIVLLIGAIMPITVVVLVGLLGETTGVIVGLIGFAIMLSVFIYLANKAKLWTKNGFSSIGKTMTIGKSIGFAVAGFVIVRLYVAFLVLVIHMPPTANDQGIQTISGTASPILFFLALTVMAPIMEEIVFRGFLFKFFFRNQPVLALLLSAALFGLVHGPTDLLSAATYVGMGAVFALIYYKTGRLEMSILAHALNNLLPAVTLLMMHQ</sequence>
<dbReference type="InterPro" id="IPR003675">
    <property type="entry name" value="Rce1/LyrA-like_dom"/>
</dbReference>
<feature type="transmembrane region" description="Helical" evidence="2">
    <location>
        <begin position="45"/>
        <end position="66"/>
    </location>
</feature>
<dbReference type="EMBL" id="BJCC01000024">
    <property type="protein sequence ID" value="GCF94903.1"/>
    <property type="molecule type" value="Genomic_DNA"/>
</dbReference>
<evidence type="ECO:0000259" key="3">
    <source>
        <dbReference type="Pfam" id="PF02517"/>
    </source>
</evidence>
<dbReference type="Proteomes" id="UP000290567">
    <property type="component" value="Unassembled WGS sequence"/>
</dbReference>
<keyword evidence="4" id="KW-0645">Protease</keyword>
<feature type="domain" description="CAAX prenyl protease 2/Lysostaphin resistance protein A-like" evidence="3">
    <location>
        <begin position="127"/>
        <end position="216"/>
    </location>
</feature>
<dbReference type="AlphaFoldDB" id="A0A4P5PP47"/>
<name>A0A4P5PP47_9ENTE</name>
<feature type="transmembrane region" description="Helical" evidence="2">
    <location>
        <begin position="180"/>
        <end position="198"/>
    </location>
</feature>
<gene>
    <name evidence="4" type="ORF">NRIC_27940</name>
</gene>
<feature type="transmembrane region" description="Helical" evidence="2">
    <location>
        <begin position="154"/>
        <end position="174"/>
    </location>
</feature>
<protein>
    <submittedName>
        <fullName evidence="4">CAAX amino protease</fullName>
    </submittedName>
</protein>
<accession>A0A4P5PP47</accession>
<keyword evidence="4" id="KW-0378">Hydrolase</keyword>
<dbReference type="PANTHER" id="PTHR36435:SF1">
    <property type="entry name" value="CAAX AMINO TERMINAL PROTEASE FAMILY PROTEIN"/>
    <property type="match status" value="1"/>
</dbReference>
<evidence type="ECO:0000256" key="2">
    <source>
        <dbReference type="SAM" id="Phobius"/>
    </source>
</evidence>
<dbReference type="GO" id="GO:0006508">
    <property type="term" value="P:proteolysis"/>
    <property type="evidence" value="ECO:0007669"/>
    <property type="project" value="UniProtKB-KW"/>
</dbReference>
<feature type="transmembrane region" description="Helical" evidence="2">
    <location>
        <begin position="87"/>
        <end position="110"/>
    </location>
</feature>
<feature type="transmembrane region" description="Helical" evidence="2">
    <location>
        <begin position="12"/>
        <end position="39"/>
    </location>
</feature>
<feature type="transmembrane region" description="Helical" evidence="2">
    <location>
        <begin position="122"/>
        <end position="142"/>
    </location>
</feature>
<keyword evidence="2" id="KW-1133">Transmembrane helix</keyword>
<evidence type="ECO:0000313" key="4">
    <source>
        <dbReference type="EMBL" id="GCF94903.1"/>
    </source>
</evidence>
<dbReference type="Pfam" id="PF02517">
    <property type="entry name" value="Rce1-like"/>
    <property type="match status" value="1"/>
</dbReference>
<proteinExistence type="inferred from homology"/>
<reference evidence="5" key="1">
    <citation type="submission" date="2019-02" db="EMBL/GenBank/DDBJ databases">
        <title>Draft genome sequence of Enterococcus sp. Gos25-1.</title>
        <authorList>
            <person name="Tanaka N."/>
            <person name="Shiwa Y."/>
            <person name="Fujita N."/>
        </authorList>
    </citation>
    <scope>NUCLEOTIDE SEQUENCE [LARGE SCALE GENOMIC DNA]</scope>
    <source>
        <strain evidence="5">Gos25-1</strain>
    </source>
</reference>
<dbReference type="PANTHER" id="PTHR36435">
    <property type="entry name" value="SLR1288 PROTEIN"/>
    <property type="match status" value="1"/>
</dbReference>
<keyword evidence="2" id="KW-0812">Transmembrane</keyword>
<comment type="caution">
    <text evidence="4">The sequence shown here is derived from an EMBL/GenBank/DDBJ whole genome shotgun (WGS) entry which is preliminary data.</text>
</comment>
<dbReference type="InterPro" id="IPR052710">
    <property type="entry name" value="CAAX_protease"/>
</dbReference>
<dbReference type="GO" id="GO:0004175">
    <property type="term" value="F:endopeptidase activity"/>
    <property type="evidence" value="ECO:0007669"/>
    <property type="project" value="UniProtKB-ARBA"/>
</dbReference>